<dbReference type="Proteomes" id="UP000675880">
    <property type="component" value="Unassembled WGS sequence"/>
</dbReference>
<proteinExistence type="predicted"/>
<sequence>MGLASASASWGIAHSAETAETLSPILKAKQLNTTPTMTEPLDFPMVSSLPQSTVNFSGALVSYVLPSLLVNTTRTGASLDAFNGKVTIGSSLTADDISYQAILVSP</sequence>
<reference evidence="1 2" key="1">
    <citation type="submission" date="2021-02" db="EMBL/GenBank/DDBJ databases">
        <authorList>
            <person name="Han P."/>
        </authorList>
    </citation>
    <scope>NUCLEOTIDE SEQUENCE [LARGE SCALE GENOMIC DNA]</scope>
    <source>
        <strain evidence="1">Candidatus Nitrospira sp. ZN2</strain>
    </source>
</reference>
<comment type="caution">
    <text evidence="1">The sequence shown here is derived from an EMBL/GenBank/DDBJ whole genome shotgun (WGS) entry which is preliminary data.</text>
</comment>
<keyword evidence="2" id="KW-1185">Reference proteome</keyword>
<name>A0ABM8SA45_9BACT</name>
<evidence type="ECO:0000313" key="2">
    <source>
        <dbReference type="Proteomes" id="UP000675880"/>
    </source>
</evidence>
<evidence type="ECO:0000313" key="1">
    <source>
        <dbReference type="EMBL" id="CAE6797108.1"/>
    </source>
</evidence>
<organism evidence="1 2">
    <name type="scientific">Nitrospira defluvii</name>
    <dbReference type="NCBI Taxonomy" id="330214"/>
    <lineage>
        <taxon>Bacteria</taxon>
        <taxon>Pseudomonadati</taxon>
        <taxon>Nitrospirota</taxon>
        <taxon>Nitrospiria</taxon>
        <taxon>Nitrospirales</taxon>
        <taxon>Nitrospiraceae</taxon>
        <taxon>Nitrospira</taxon>
    </lineage>
</organism>
<accession>A0ABM8SA45</accession>
<protein>
    <submittedName>
        <fullName evidence="1">Uncharacterized protein</fullName>
    </submittedName>
</protein>
<dbReference type="EMBL" id="CAJNBJ010000020">
    <property type="protein sequence ID" value="CAE6797108.1"/>
    <property type="molecule type" value="Genomic_DNA"/>
</dbReference>
<gene>
    <name evidence="1" type="ORF">NSPZN2_70147</name>
</gene>